<reference evidence="3" key="1">
    <citation type="submission" date="2022-10" db="EMBL/GenBank/DDBJ databases">
        <title>Culturing micro-colonial fungi from biological soil crusts in the Mojave desert and describing Neophaeococcomyces mojavensis, and introducing the new genera and species Taxawa tesnikishii.</title>
        <authorList>
            <person name="Kurbessoian T."/>
            <person name="Stajich J.E."/>
        </authorList>
    </citation>
    <scope>NUCLEOTIDE SEQUENCE</scope>
    <source>
        <strain evidence="3">TK_35</strain>
    </source>
</reference>
<dbReference type="GO" id="GO:0003700">
    <property type="term" value="F:DNA-binding transcription factor activity"/>
    <property type="evidence" value="ECO:0007669"/>
    <property type="project" value="TreeGrafter"/>
</dbReference>
<dbReference type="Pfam" id="PF11951">
    <property type="entry name" value="Fungal_trans_2"/>
    <property type="match status" value="2"/>
</dbReference>
<keyword evidence="4" id="KW-1185">Reference proteome</keyword>
<evidence type="ECO:0000256" key="2">
    <source>
        <dbReference type="ARBA" id="ARBA00023242"/>
    </source>
</evidence>
<comment type="caution">
    <text evidence="3">The sequence shown here is derived from an EMBL/GenBank/DDBJ whole genome shotgun (WGS) entry which is preliminary data.</text>
</comment>
<keyword evidence="2" id="KW-0539">Nucleus</keyword>
<organism evidence="3 4">
    <name type="scientific">Knufia peltigerae</name>
    <dbReference type="NCBI Taxonomy" id="1002370"/>
    <lineage>
        <taxon>Eukaryota</taxon>
        <taxon>Fungi</taxon>
        <taxon>Dikarya</taxon>
        <taxon>Ascomycota</taxon>
        <taxon>Pezizomycotina</taxon>
        <taxon>Eurotiomycetes</taxon>
        <taxon>Chaetothyriomycetidae</taxon>
        <taxon>Chaetothyriales</taxon>
        <taxon>Trichomeriaceae</taxon>
        <taxon>Knufia</taxon>
    </lineage>
</organism>
<dbReference type="GO" id="GO:0045944">
    <property type="term" value="P:positive regulation of transcription by RNA polymerase II"/>
    <property type="evidence" value="ECO:0007669"/>
    <property type="project" value="TreeGrafter"/>
</dbReference>
<evidence type="ECO:0000313" key="3">
    <source>
        <dbReference type="EMBL" id="KAJ9645421.1"/>
    </source>
</evidence>
<dbReference type="GO" id="GO:0005634">
    <property type="term" value="C:nucleus"/>
    <property type="evidence" value="ECO:0007669"/>
    <property type="project" value="UniProtKB-SubCell"/>
</dbReference>
<name>A0AA38YDF5_9EURO</name>
<evidence type="ECO:0000313" key="4">
    <source>
        <dbReference type="Proteomes" id="UP001172681"/>
    </source>
</evidence>
<dbReference type="PANTHER" id="PTHR37534">
    <property type="entry name" value="TRANSCRIPTIONAL ACTIVATOR PROTEIN UGA3"/>
    <property type="match status" value="1"/>
</dbReference>
<dbReference type="InterPro" id="IPR021858">
    <property type="entry name" value="Fun_TF"/>
</dbReference>
<dbReference type="Proteomes" id="UP001172681">
    <property type="component" value="Unassembled WGS sequence"/>
</dbReference>
<dbReference type="EMBL" id="JAPDRN010000004">
    <property type="protein sequence ID" value="KAJ9645421.1"/>
    <property type="molecule type" value="Genomic_DNA"/>
</dbReference>
<protein>
    <submittedName>
        <fullName evidence="3">Uncharacterized protein</fullName>
    </submittedName>
</protein>
<sequence>MVLEVESKTNIFKIQNLPGTPHHVYFTDLLGSRDEGVPNPITGSWFRIEKGPPATPPKYDYDEVGVVIKGYDIRWRWSTKHERSTKFDLQRSPTSRRKIADSLHSPLKPPAGIICHSRQQGNEGTAAHVDQFKSASPTIDPDLGSRYGSDRFGCNTDHALLSDVWDVVERPASRSRRRRSVSVSKSSLPEQLTLVTRKHIWPPPDTILGGPQTQVDFFAQRICKALTVFDSKINPFRLVSISRTKESLLFFSLVRYVTAAFLTSSGMDTSSALVVQDAQTDILHRLHNEVARLHTSMGANPVDVLTAIIMYGLSINWDGSDSPSIFHYNAAVQLYLQTYRHDTLEPRVEDHHAFLLHSLAYWRMGLAFVTDTTKENLLASPVLEPGNEDDTYSKIPAKRYPHILAGVSPEAQKLLGQVGSLIYSQRVRSREMSFTSMARLQNDLEAVQKAQALEQDALSLALPEVGEFADTEDPDTPIQDLINTAEVYRLSALVLLYRAFPDLLNVRLGARGDGFDACHSTTTTNRRLLWVTSLSLHALDILSRNGQRSGTRSVEQILLVILAGELRRDTCVNGSRITEERLSLVDSGSSTADADDSTLSPTASSAFDHFEGVHGLTKPRHSPEDVTPSSSITQARATVLKRLRAIREILPYKSIELVEELVLKTWQISDDENREVFWMDVMIDNGWKFLMV</sequence>
<comment type="subcellular location">
    <subcellularLocation>
        <location evidence="1">Nucleus</location>
    </subcellularLocation>
</comment>
<dbReference type="GO" id="GO:0000976">
    <property type="term" value="F:transcription cis-regulatory region binding"/>
    <property type="evidence" value="ECO:0007669"/>
    <property type="project" value="TreeGrafter"/>
</dbReference>
<dbReference type="AlphaFoldDB" id="A0AA38YDF5"/>
<gene>
    <name evidence="3" type="ORF">H2204_001000</name>
</gene>
<accession>A0AA38YDF5</accession>
<evidence type="ECO:0000256" key="1">
    <source>
        <dbReference type="ARBA" id="ARBA00004123"/>
    </source>
</evidence>
<proteinExistence type="predicted"/>
<dbReference type="PANTHER" id="PTHR37534:SF11">
    <property type="entry name" value="ZN(II)2CYS6 TRANSCRIPTION FACTOR (EUROFUNG)"/>
    <property type="match status" value="1"/>
</dbReference>